<reference evidence="2" key="1">
    <citation type="submission" date="2020-05" db="EMBL/GenBank/DDBJ databases">
        <title>Mycena genomes resolve the evolution of fungal bioluminescence.</title>
        <authorList>
            <person name="Tsai I.J."/>
        </authorList>
    </citation>
    <scope>NUCLEOTIDE SEQUENCE</scope>
    <source>
        <strain evidence="2">171206Taipei</strain>
    </source>
</reference>
<feature type="compositionally biased region" description="Basic residues" evidence="1">
    <location>
        <begin position="1163"/>
        <end position="1179"/>
    </location>
</feature>
<evidence type="ECO:0000256" key="1">
    <source>
        <dbReference type="SAM" id="MobiDB-lite"/>
    </source>
</evidence>
<keyword evidence="3" id="KW-1185">Reference proteome</keyword>
<dbReference type="Proteomes" id="UP000636479">
    <property type="component" value="Unassembled WGS sequence"/>
</dbReference>
<evidence type="ECO:0000313" key="2">
    <source>
        <dbReference type="EMBL" id="KAF7303394.1"/>
    </source>
</evidence>
<sequence length="1248" mass="139341">MPGRGSGAKLNEEVWQTRKDDDRVLCRICAAGNPPERHVWIGRRSTMKHEEAEEHRKALGVVSAGQQRLKEHALQQASARARLTLRHTSHPIQPPVPMKSALGVPTMAEVEMWRGYEEGGGVLYLLDRQVELFGLWDPDGVARRLGFGDGTVEDEMNERDEEEDFLAELLANAGIVGPTEEEIQTAGTQKIASSTGYFPYPNKTMFLLDILDNLPRLRVSKSLMRVILWIMREMGAHDVPSLEGLNRVQKEIRAESGIPTLPCLSPLGNVFFMNDPCALIAHDWANSAIRKHIRVYPEIPTDGIIREIWHAQKWRKNMDLDALSPMYDAGHAHFYVNELCRVKDGQFVIPIRWVTVNSAICADCYIVEIDEAGEAVIDDSKTFLVVAAEMKENYLDLLDLGAVPQWSAATFSKGLPSRMPNRKRAIAGGCPMYTSLVDYFGDDVSGNRSKSWNKHWNAYMTHRNLPRKLLQQEYHIHFISTSPNASISEQYREFKTAIEATHTKPIAVQDDAGNTTKICVYCNAGPSDNPMQSEVSSHMGGQANYFCRKCKVGGPKAHKHSNVGYEELFKPGVPRTKEYVLNELRLQVRHVCGGTTMDKLQKIQRNTGVKDAYTQQWITGLEARFAQLSVADPERPAANIKAELMKWVDENDEKLYSAFLRTTVLRQIVAFDPTRDTPIELLHTILLGAVKYVWHISHTGWSDGKKATYSQRLQATETSGLSIHAIRAKYIMQYANSLIGKQLKTVVQMSIFHVHDLVSDDHLAAWRALGELSALLWVPEIHDMTQYCTDLETAVANLLDAVAVIDPSKIVTKIKYHLLAHAADDATEFGPLIGLATELFESFNTIFRYCSILSNHLAPSRDIALQLGDQEGLKHRLTGGLWAAKGEQKWVRAGTGVRHYLEKHPILQKLLGWTPQTSADIGIVKLTPLIQGEDKRVLRELNATTASQATNYRRMPCRVLGFHIVASNSHCSKSSRGPRPTLPFWSASRRRQSAIRYMGCRALIRPNGETLLFIVPTKNVSFSFNAQHDCRAAQCAATGSRAIIQERVASEKTEHFIVHKELERYIINLHSFHNAHLLRATLPRNLWAPIPLFEDRSAKHIEFATRLRNRNAAKAAKGNAATEGRQASSGDGAANLESEVVGTAMQQGKRRRAEDSDSDSAPARKRTRKAAPKKKKPKSPKVIIPIAVSVAISGSTSLAAGRAKRTITKTVKALAAEDASSDSEDASESDQVLEKDASEQEYYQSEDE</sequence>
<accession>A0A8H6SQ58</accession>
<evidence type="ECO:0000313" key="3">
    <source>
        <dbReference type="Proteomes" id="UP000636479"/>
    </source>
</evidence>
<feature type="region of interest" description="Disordered" evidence="1">
    <location>
        <begin position="1213"/>
        <end position="1248"/>
    </location>
</feature>
<comment type="caution">
    <text evidence="2">The sequence shown here is derived from an EMBL/GenBank/DDBJ whole genome shotgun (WGS) entry which is preliminary data.</text>
</comment>
<dbReference type="PANTHER" id="PTHR31912:SF34">
    <property type="entry name" value="NOTOCHORD-RELATED PROTEIN"/>
    <property type="match status" value="1"/>
</dbReference>
<dbReference type="PANTHER" id="PTHR31912">
    <property type="entry name" value="IP13529P"/>
    <property type="match status" value="1"/>
</dbReference>
<dbReference type="EMBL" id="JACAZF010000005">
    <property type="protein sequence ID" value="KAF7303394.1"/>
    <property type="molecule type" value="Genomic_DNA"/>
</dbReference>
<feature type="region of interest" description="Disordered" evidence="1">
    <location>
        <begin position="1114"/>
        <end position="1180"/>
    </location>
</feature>
<name>A0A8H6SQ58_9AGAR</name>
<protein>
    <submittedName>
        <fullName evidence="2">Uncharacterized protein</fullName>
    </submittedName>
</protein>
<dbReference type="AlphaFoldDB" id="A0A8H6SQ58"/>
<feature type="compositionally biased region" description="Acidic residues" evidence="1">
    <location>
        <begin position="1219"/>
        <end position="1228"/>
    </location>
</feature>
<organism evidence="2 3">
    <name type="scientific">Mycena indigotica</name>
    <dbReference type="NCBI Taxonomy" id="2126181"/>
    <lineage>
        <taxon>Eukaryota</taxon>
        <taxon>Fungi</taxon>
        <taxon>Dikarya</taxon>
        <taxon>Basidiomycota</taxon>
        <taxon>Agaricomycotina</taxon>
        <taxon>Agaricomycetes</taxon>
        <taxon>Agaricomycetidae</taxon>
        <taxon>Agaricales</taxon>
        <taxon>Marasmiineae</taxon>
        <taxon>Mycenaceae</taxon>
        <taxon>Mycena</taxon>
    </lineage>
</organism>
<proteinExistence type="predicted"/>
<dbReference type="GeneID" id="59344961"/>
<gene>
    <name evidence="2" type="ORF">MIND_00567600</name>
</gene>
<dbReference type="RefSeq" id="XP_037220366.1">
    <property type="nucleotide sequence ID" value="XM_037362445.1"/>
</dbReference>
<dbReference type="OrthoDB" id="2506088at2759"/>